<feature type="domain" description="POTRA" evidence="9">
    <location>
        <begin position="44"/>
        <end position="111"/>
    </location>
</feature>
<dbReference type="PANTHER" id="PTHR37820:SF1">
    <property type="entry name" value="CELL DIVISION PROTEIN FTSQ"/>
    <property type="match status" value="1"/>
</dbReference>
<evidence type="ECO:0000256" key="8">
    <source>
        <dbReference type="SAM" id="Phobius"/>
    </source>
</evidence>
<dbReference type="EMBL" id="FQZB01000009">
    <property type="protein sequence ID" value="SHJ60836.1"/>
    <property type="molecule type" value="Genomic_DNA"/>
</dbReference>
<evidence type="ECO:0000256" key="3">
    <source>
        <dbReference type="ARBA" id="ARBA00022618"/>
    </source>
</evidence>
<dbReference type="InterPro" id="IPR050487">
    <property type="entry name" value="FtsQ_DivIB"/>
</dbReference>
<dbReference type="GO" id="GO:0051301">
    <property type="term" value="P:cell division"/>
    <property type="evidence" value="ECO:0007669"/>
    <property type="project" value="UniProtKB-KW"/>
</dbReference>
<dbReference type="Pfam" id="PF08478">
    <property type="entry name" value="POTRA_1"/>
    <property type="match status" value="1"/>
</dbReference>
<protein>
    <submittedName>
        <fullName evidence="10">Cell division protein FtsQ</fullName>
    </submittedName>
</protein>
<feature type="transmembrane region" description="Helical" evidence="8">
    <location>
        <begin position="20"/>
        <end position="39"/>
    </location>
</feature>
<reference evidence="10 11" key="1">
    <citation type="submission" date="2016-11" db="EMBL/GenBank/DDBJ databases">
        <authorList>
            <person name="Jaros S."/>
            <person name="Januszkiewicz K."/>
            <person name="Wedrychowicz H."/>
        </authorList>
    </citation>
    <scope>NUCLEOTIDE SEQUENCE [LARGE SCALE GENOMIC DNA]</scope>
    <source>
        <strain evidence="10 11">DSM 21758</strain>
    </source>
</reference>
<keyword evidence="4 8" id="KW-0812">Transmembrane</keyword>
<evidence type="ECO:0000313" key="11">
    <source>
        <dbReference type="Proteomes" id="UP000184310"/>
    </source>
</evidence>
<dbReference type="PANTHER" id="PTHR37820">
    <property type="entry name" value="CELL DIVISION PROTEIN DIVIB"/>
    <property type="match status" value="1"/>
</dbReference>
<keyword evidence="6 8" id="KW-0472">Membrane</keyword>
<evidence type="ECO:0000256" key="2">
    <source>
        <dbReference type="ARBA" id="ARBA00022475"/>
    </source>
</evidence>
<evidence type="ECO:0000256" key="1">
    <source>
        <dbReference type="ARBA" id="ARBA00004370"/>
    </source>
</evidence>
<gene>
    <name evidence="10" type="ORF">SAMN02745163_02258</name>
</gene>
<keyword evidence="7" id="KW-0131">Cell cycle</keyword>
<evidence type="ECO:0000256" key="6">
    <source>
        <dbReference type="ARBA" id="ARBA00023136"/>
    </source>
</evidence>
<dbReference type="GO" id="GO:0005886">
    <property type="term" value="C:plasma membrane"/>
    <property type="evidence" value="ECO:0007669"/>
    <property type="project" value="TreeGrafter"/>
</dbReference>
<proteinExistence type="predicted"/>
<evidence type="ECO:0000256" key="7">
    <source>
        <dbReference type="ARBA" id="ARBA00023306"/>
    </source>
</evidence>
<keyword evidence="11" id="KW-1185">Reference proteome</keyword>
<dbReference type="InterPro" id="IPR013685">
    <property type="entry name" value="POTRA_FtsQ_type"/>
</dbReference>
<accession>A0A1M6KPL6</accession>
<keyword evidence="2" id="KW-1003">Cell membrane</keyword>
<sequence>MNKDLNINEYIKSKKRKKRVKKAILSIILIAAILVLILFKAPIFNIKNLEIQGNKSVDKNKIIKLDTVLNKNIFYLDLKSIKETILLNPYIKEVEIEKSYPNKIIVAVEERKPSFFVKDGEGFLVLNEELRIMERLSSIDGLDVTEISGLNIDNKDIGSIITKESKKQKVANSLAELLKQNTSNVKFKSFDITKTQELKLTVGDIIISIGNDENLKNKLNYAINIITDQNLNGKKGYIDVSFDGNPVFKVE</sequence>
<dbReference type="Proteomes" id="UP000184310">
    <property type="component" value="Unassembled WGS sequence"/>
</dbReference>
<evidence type="ECO:0000259" key="9">
    <source>
        <dbReference type="PROSITE" id="PS51779"/>
    </source>
</evidence>
<keyword evidence="3 10" id="KW-0132">Cell division</keyword>
<evidence type="ECO:0000256" key="5">
    <source>
        <dbReference type="ARBA" id="ARBA00022989"/>
    </source>
</evidence>
<name>A0A1M6KPL6_9CLOT</name>
<dbReference type="OrthoDB" id="1953902at2"/>
<dbReference type="InterPro" id="IPR034746">
    <property type="entry name" value="POTRA"/>
</dbReference>
<organism evidence="10 11">
    <name type="scientific">Clostridium cavendishii DSM 21758</name>
    <dbReference type="NCBI Taxonomy" id="1121302"/>
    <lineage>
        <taxon>Bacteria</taxon>
        <taxon>Bacillati</taxon>
        <taxon>Bacillota</taxon>
        <taxon>Clostridia</taxon>
        <taxon>Eubacteriales</taxon>
        <taxon>Clostridiaceae</taxon>
        <taxon>Clostridium</taxon>
    </lineage>
</organism>
<dbReference type="Gene3D" id="3.10.20.310">
    <property type="entry name" value="membrane protein fhac"/>
    <property type="match status" value="1"/>
</dbReference>
<evidence type="ECO:0000313" key="10">
    <source>
        <dbReference type="EMBL" id="SHJ60836.1"/>
    </source>
</evidence>
<keyword evidence="5 8" id="KW-1133">Transmembrane helix</keyword>
<comment type="subcellular location">
    <subcellularLocation>
        <location evidence="1">Membrane</location>
    </subcellularLocation>
</comment>
<dbReference type="AlphaFoldDB" id="A0A1M6KPL6"/>
<dbReference type="RefSeq" id="WP_072987332.1">
    <property type="nucleotide sequence ID" value="NZ_FQZB01000009.1"/>
</dbReference>
<dbReference type="STRING" id="1121302.SAMN02745163_02258"/>
<evidence type="ECO:0000256" key="4">
    <source>
        <dbReference type="ARBA" id="ARBA00022692"/>
    </source>
</evidence>
<dbReference type="PROSITE" id="PS51779">
    <property type="entry name" value="POTRA"/>
    <property type="match status" value="1"/>
</dbReference>